<dbReference type="Proteomes" id="UP000199614">
    <property type="component" value="Unassembled WGS sequence"/>
</dbReference>
<name>A0A1I4WIC1_PSUAM</name>
<evidence type="ECO:0000313" key="2">
    <source>
        <dbReference type="Proteomes" id="UP000199614"/>
    </source>
</evidence>
<organism evidence="1 2">
    <name type="scientific">Pseudonocardia ammonioxydans</name>
    <dbReference type="NCBI Taxonomy" id="260086"/>
    <lineage>
        <taxon>Bacteria</taxon>
        <taxon>Bacillati</taxon>
        <taxon>Actinomycetota</taxon>
        <taxon>Actinomycetes</taxon>
        <taxon>Pseudonocardiales</taxon>
        <taxon>Pseudonocardiaceae</taxon>
        <taxon>Pseudonocardia</taxon>
    </lineage>
</organism>
<dbReference type="OrthoDB" id="3391820at2"/>
<reference evidence="1 2" key="1">
    <citation type="submission" date="2016-10" db="EMBL/GenBank/DDBJ databases">
        <authorList>
            <person name="de Groot N.N."/>
        </authorList>
    </citation>
    <scope>NUCLEOTIDE SEQUENCE [LARGE SCALE GENOMIC DNA]</scope>
    <source>
        <strain evidence="1 2">CGMCC 4.1877</strain>
    </source>
</reference>
<dbReference type="RefSeq" id="WP_093340830.1">
    <property type="nucleotide sequence ID" value="NZ_FOUY01000008.1"/>
</dbReference>
<dbReference type="EMBL" id="FOUY01000008">
    <property type="protein sequence ID" value="SFN13177.1"/>
    <property type="molecule type" value="Genomic_DNA"/>
</dbReference>
<evidence type="ECO:0000313" key="1">
    <source>
        <dbReference type="EMBL" id="SFN13177.1"/>
    </source>
</evidence>
<accession>A0A1I4WIC1</accession>
<proteinExistence type="predicted"/>
<protein>
    <submittedName>
        <fullName evidence="1">Uncharacterized protein</fullName>
    </submittedName>
</protein>
<dbReference type="AlphaFoldDB" id="A0A1I4WIC1"/>
<dbReference type="STRING" id="260086.SAMN05216207_1008144"/>
<keyword evidence="2" id="KW-1185">Reference proteome</keyword>
<gene>
    <name evidence="1" type="ORF">SAMN05216207_1008144</name>
</gene>
<sequence>MANIDEIRAGIGRANQQATESLGALRHARQAIEEAASAFSQNIYGTAQNDADDARARFAAASEKIDEVEQALHVAMQSADDVASRL</sequence>